<evidence type="ECO:0000313" key="2">
    <source>
        <dbReference type="Proteomes" id="UP000008152"/>
    </source>
</evidence>
<name>A7MTW3_VIBC1</name>
<dbReference type="EMBL" id="CP000789">
    <property type="protein sequence ID" value="ABU69580.1"/>
    <property type="molecule type" value="Genomic_DNA"/>
</dbReference>
<sequence length="50" mass="5832">MLTSSNRDAKHTRKWTQIGVLLDTFSAVFIKKTLIRKNRYKKSDSETVAF</sequence>
<organism evidence="1 2">
    <name type="scientific">Vibrio campbellii (strain ATCC BAA-1116)</name>
    <dbReference type="NCBI Taxonomy" id="2902295"/>
    <lineage>
        <taxon>Bacteria</taxon>
        <taxon>Pseudomonadati</taxon>
        <taxon>Pseudomonadota</taxon>
        <taxon>Gammaproteobacteria</taxon>
        <taxon>Vibrionales</taxon>
        <taxon>Vibrionaceae</taxon>
        <taxon>Vibrio</taxon>
    </lineage>
</organism>
<proteinExistence type="predicted"/>
<gene>
    <name evidence="1" type="ordered locus">VIBHAR_00578</name>
</gene>
<dbReference type="AlphaFoldDB" id="A7MTW3"/>
<accession>A7MTW3</accession>
<protein>
    <submittedName>
        <fullName evidence="1">Uncharacterized protein</fullName>
    </submittedName>
</protein>
<reference evidence="1 2" key="1">
    <citation type="submission" date="2007-08" db="EMBL/GenBank/DDBJ databases">
        <authorList>
            <consortium name="The Vibrio harveyi Genome Sequencing Project"/>
            <person name="Bassler B."/>
            <person name="Clifton S.W."/>
            <person name="Fulton L."/>
            <person name="Delehaunty K."/>
            <person name="Fronick C."/>
            <person name="Harrison M."/>
            <person name="Markivic C."/>
            <person name="Fulton R."/>
            <person name="Tin-Wollam A.-M."/>
            <person name="Shah N."/>
            <person name="Pepin K."/>
            <person name="Nash W."/>
            <person name="Thiruvilangam P."/>
            <person name="Bhonagiri V."/>
            <person name="Waters C."/>
            <person name="Tu K.C."/>
            <person name="Irgon J."/>
            <person name="Wilson R.K."/>
        </authorList>
    </citation>
    <scope>NUCLEOTIDE SEQUENCE [LARGE SCALE GENOMIC DNA]</scope>
    <source>
        <strain evidence="2">ATCC BAA-1116 / BB120</strain>
    </source>
</reference>
<evidence type="ECO:0000313" key="1">
    <source>
        <dbReference type="EMBL" id="ABU69580.1"/>
    </source>
</evidence>
<dbReference type="Proteomes" id="UP000008152">
    <property type="component" value="Chromosome I"/>
</dbReference>
<dbReference type="PATRIC" id="fig|338187.36.peg.516"/>
<dbReference type="KEGG" id="vha:VIBHAR_00578"/>